<keyword evidence="3" id="KW-0206">Cytoskeleton</keyword>
<dbReference type="InterPro" id="IPR052410">
    <property type="entry name" value="DRC5"/>
</dbReference>
<feature type="region of interest" description="Disordered" evidence="4">
    <location>
        <begin position="1"/>
        <end position="71"/>
    </location>
</feature>
<evidence type="ECO:0000256" key="3">
    <source>
        <dbReference type="ARBA" id="ARBA00023212"/>
    </source>
</evidence>
<dbReference type="STRING" id="6573.A0A210R5Q9"/>
<dbReference type="Gene3D" id="3.80.10.10">
    <property type="entry name" value="Ribonuclease Inhibitor"/>
    <property type="match status" value="2"/>
</dbReference>
<dbReference type="Pfam" id="PF13516">
    <property type="entry name" value="LRR_6"/>
    <property type="match status" value="4"/>
</dbReference>
<evidence type="ECO:0000313" key="6">
    <source>
        <dbReference type="Proteomes" id="UP000242188"/>
    </source>
</evidence>
<name>A0A210R5Q9_MIZYE</name>
<accession>A0A210R5Q9</accession>
<protein>
    <submittedName>
        <fullName evidence="5">T-complex-associated testis-expressed protein 1</fullName>
    </submittedName>
</protein>
<dbReference type="GO" id="GO:0005856">
    <property type="term" value="C:cytoskeleton"/>
    <property type="evidence" value="ECO:0007669"/>
    <property type="project" value="UniProtKB-SubCell"/>
</dbReference>
<dbReference type="SMART" id="SM00368">
    <property type="entry name" value="LRR_RI"/>
    <property type="match status" value="5"/>
</dbReference>
<dbReference type="SUPFAM" id="SSF52047">
    <property type="entry name" value="RNI-like"/>
    <property type="match status" value="1"/>
</dbReference>
<keyword evidence="2" id="KW-0963">Cytoplasm</keyword>
<evidence type="ECO:0000256" key="2">
    <source>
        <dbReference type="ARBA" id="ARBA00022490"/>
    </source>
</evidence>
<dbReference type="Proteomes" id="UP000242188">
    <property type="component" value="Unassembled WGS sequence"/>
</dbReference>
<dbReference type="PANTHER" id="PTHR24107:SF20">
    <property type="entry name" value="DYNEIN REGULATORY COMPLEX SUBUNIT 5"/>
    <property type="match status" value="1"/>
</dbReference>
<feature type="compositionally biased region" description="Polar residues" evidence="4">
    <location>
        <begin position="22"/>
        <end position="31"/>
    </location>
</feature>
<dbReference type="PANTHER" id="PTHR24107">
    <property type="entry name" value="YNEIN REGULATORY COMPLEX SUBUNIT 5"/>
    <property type="match status" value="1"/>
</dbReference>
<evidence type="ECO:0000256" key="1">
    <source>
        <dbReference type="ARBA" id="ARBA00004245"/>
    </source>
</evidence>
<dbReference type="InterPro" id="IPR001611">
    <property type="entry name" value="Leu-rich_rpt"/>
</dbReference>
<gene>
    <name evidence="5" type="ORF">KP79_PYT09569</name>
</gene>
<comment type="caution">
    <text evidence="5">The sequence shown here is derived from an EMBL/GenBank/DDBJ whole genome shotgun (WGS) entry which is preliminary data.</text>
</comment>
<proteinExistence type="predicted"/>
<dbReference type="OrthoDB" id="341587at2759"/>
<evidence type="ECO:0000313" key="5">
    <source>
        <dbReference type="EMBL" id="OWF56407.1"/>
    </source>
</evidence>
<feature type="compositionally biased region" description="Low complexity" evidence="4">
    <location>
        <begin position="35"/>
        <end position="57"/>
    </location>
</feature>
<feature type="compositionally biased region" description="Acidic residues" evidence="4">
    <location>
        <begin position="226"/>
        <end position="238"/>
    </location>
</feature>
<feature type="region of interest" description="Disordered" evidence="4">
    <location>
        <begin position="217"/>
        <end position="238"/>
    </location>
</feature>
<keyword evidence="6" id="KW-1185">Reference proteome</keyword>
<reference evidence="5 6" key="1">
    <citation type="journal article" date="2017" name="Nat. Ecol. Evol.">
        <title>Scallop genome provides insights into evolution of bilaterian karyotype and development.</title>
        <authorList>
            <person name="Wang S."/>
            <person name="Zhang J."/>
            <person name="Jiao W."/>
            <person name="Li J."/>
            <person name="Xun X."/>
            <person name="Sun Y."/>
            <person name="Guo X."/>
            <person name="Huan P."/>
            <person name="Dong B."/>
            <person name="Zhang L."/>
            <person name="Hu X."/>
            <person name="Sun X."/>
            <person name="Wang J."/>
            <person name="Zhao C."/>
            <person name="Wang Y."/>
            <person name="Wang D."/>
            <person name="Huang X."/>
            <person name="Wang R."/>
            <person name="Lv J."/>
            <person name="Li Y."/>
            <person name="Zhang Z."/>
            <person name="Liu B."/>
            <person name="Lu W."/>
            <person name="Hui Y."/>
            <person name="Liang J."/>
            <person name="Zhou Z."/>
            <person name="Hou R."/>
            <person name="Li X."/>
            <person name="Liu Y."/>
            <person name="Li H."/>
            <person name="Ning X."/>
            <person name="Lin Y."/>
            <person name="Zhao L."/>
            <person name="Xing Q."/>
            <person name="Dou J."/>
            <person name="Li Y."/>
            <person name="Mao J."/>
            <person name="Guo H."/>
            <person name="Dou H."/>
            <person name="Li T."/>
            <person name="Mu C."/>
            <person name="Jiang W."/>
            <person name="Fu Q."/>
            <person name="Fu X."/>
            <person name="Miao Y."/>
            <person name="Liu J."/>
            <person name="Yu Q."/>
            <person name="Li R."/>
            <person name="Liao H."/>
            <person name="Li X."/>
            <person name="Kong Y."/>
            <person name="Jiang Z."/>
            <person name="Chourrout D."/>
            <person name="Li R."/>
            <person name="Bao Z."/>
        </authorList>
    </citation>
    <scope>NUCLEOTIDE SEQUENCE [LARGE SCALE GENOMIC DNA]</scope>
    <source>
        <strain evidence="5 6">PY_sf001</strain>
    </source>
</reference>
<dbReference type="CDD" id="cd00116">
    <property type="entry name" value="LRR_RI"/>
    <property type="match status" value="1"/>
</dbReference>
<evidence type="ECO:0000256" key="4">
    <source>
        <dbReference type="SAM" id="MobiDB-lite"/>
    </source>
</evidence>
<comment type="subcellular location">
    <subcellularLocation>
        <location evidence="1">Cytoplasm</location>
        <location evidence="1">Cytoskeleton</location>
    </subcellularLocation>
</comment>
<feature type="compositionally biased region" description="Basic and acidic residues" evidence="4">
    <location>
        <begin position="10"/>
        <end position="21"/>
    </location>
</feature>
<feature type="region of interest" description="Disordered" evidence="4">
    <location>
        <begin position="494"/>
        <end position="525"/>
    </location>
</feature>
<dbReference type="InterPro" id="IPR032675">
    <property type="entry name" value="LRR_dom_sf"/>
</dbReference>
<organism evidence="5 6">
    <name type="scientific">Mizuhopecten yessoensis</name>
    <name type="common">Japanese scallop</name>
    <name type="synonym">Patinopecten yessoensis</name>
    <dbReference type="NCBI Taxonomy" id="6573"/>
    <lineage>
        <taxon>Eukaryota</taxon>
        <taxon>Metazoa</taxon>
        <taxon>Spiralia</taxon>
        <taxon>Lophotrochozoa</taxon>
        <taxon>Mollusca</taxon>
        <taxon>Bivalvia</taxon>
        <taxon>Autobranchia</taxon>
        <taxon>Pteriomorphia</taxon>
        <taxon>Pectinida</taxon>
        <taxon>Pectinoidea</taxon>
        <taxon>Pectinidae</taxon>
        <taxon>Mizuhopecten</taxon>
    </lineage>
</organism>
<dbReference type="AlphaFoldDB" id="A0A210R5Q9"/>
<sequence>MADADPTADGGEKAGEEEAKSTRSGPKSQGGSKPASRAGSAQSGKSGKSGAGSKKGAVPPSPSGSAKDNPAADWRNMRRIIAEDSEWSLATVPLLVELCVKHIVTNFENNAKILDDLLPKHKLRVLERISTDLPLKITANLVDDEGYWKRCCKARWEICDVAAYGNNWKRMYFERNLQSIVENFIPETTDISELNDTLPLSANYVKKIDIRQLLPPVREAPKGPDFDDSSDAGSDTGDEPECDHFNFGPVLKLLPNIEELHLTYGVKDCGMNFEWNLFNFTARDCLQLAQCVAACKGLKVFRLHRSKVDDDKVRVLISHILDHPGLTELDLSHNLIGDRGARAVGKFLNNHSQLVKLNLCDNDIRPAGAQAIAHALTKNTTLDMLNLRLNRLGDEGGQAICRALLRNSTLATINLGSNDMAEPTAAILSQVVIQNTTLRSIDLTCNKLAQDGGKQIQEGMEDNTTITHMDLTLTDSGQEAEYCIKQILHRNQERERESKIVDQAPPSKKIQPQAAHRFKPIVQKA</sequence>
<dbReference type="EMBL" id="NEDP02000201">
    <property type="protein sequence ID" value="OWF56407.1"/>
    <property type="molecule type" value="Genomic_DNA"/>
</dbReference>